<reference evidence="2 5" key="3">
    <citation type="submission" date="2019-06" db="EMBL/GenBank/DDBJ databases">
        <title>Whole genome shotgun sequence of Brevibacillus reuszeri NBRC 15719.</title>
        <authorList>
            <person name="Hosoyama A."/>
            <person name="Uohara A."/>
            <person name="Ohji S."/>
            <person name="Ichikawa N."/>
        </authorList>
    </citation>
    <scope>NUCLEOTIDE SEQUENCE [LARGE SCALE GENOMIC DNA]</scope>
    <source>
        <strain evidence="2 5">NBRC 15719</strain>
    </source>
</reference>
<evidence type="ECO:0000256" key="1">
    <source>
        <dbReference type="SAM" id="Phobius"/>
    </source>
</evidence>
<keyword evidence="1" id="KW-1133">Transmembrane helix</keyword>
<dbReference type="AlphaFoldDB" id="A0A0K9YXA8"/>
<dbReference type="EMBL" id="BJON01000015">
    <property type="protein sequence ID" value="GED70097.1"/>
    <property type="molecule type" value="Genomic_DNA"/>
</dbReference>
<reference evidence="3" key="2">
    <citation type="submission" date="2015-07" db="EMBL/GenBank/DDBJ databases">
        <title>MeaNS - Measles Nucleotide Surveillance Program.</title>
        <authorList>
            <person name="Tran T."/>
            <person name="Druce J."/>
        </authorList>
    </citation>
    <scope>NUCLEOTIDE SEQUENCE</scope>
    <source>
        <strain evidence="3">DSM 9887</strain>
    </source>
</reference>
<evidence type="ECO:0000313" key="4">
    <source>
        <dbReference type="Proteomes" id="UP000036834"/>
    </source>
</evidence>
<evidence type="ECO:0000313" key="5">
    <source>
        <dbReference type="Proteomes" id="UP000319578"/>
    </source>
</evidence>
<comment type="caution">
    <text evidence="3">The sequence shown here is derived from an EMBL/GenBank/DDBJ whole genome shotgun (WGS) entry which is preliminary data.</text>
</comment>
<proteinExistence type="predicted"/>
<feature type="transmembrane region" description="Helical" evidence="1">
    <location>
        <begin position="12"/>
        <end position="34"/>
    </location>
</feature>
<dbReference type="EMBL" id="LGIQ01000007">
    <property type="protein sequence ID" value="KNB72855.1"/>
    <property type="molecule type" value="Genomic_DNA"/>
</dbReference>
<dbReference type="PATRIC" id="fig|54915.3.peg.1704"/>
<organism evidence="3 4">
    <name type="scientific">Brevibacillus reuszeri</name>
    <dbReference type="NCBI Taxonomy" id="54915"/>
    <lineage>
        <taxon>Bacteria</taxon>
        <taxon>Bacillati</taxon>
        <taxon>Bacillota</taxon>
        <taxon>Bacilli</taxon>
        <taxon>Bacillales</taxon>
        <taxon>Paenibacillaceae</taxon>
        <taxon>Brevibacillus</taxon>
    </lineage>
</organism>
<sequence length="204" mass="22892">MKFIPKSLTQFYFILIWAVAIIELIFMIIGVVQIKFHIDLIGTMRNVNFLMLLFFLIMAILVCKYVLCIHKEALKIESTADKGKAQREAAVQEEAPCQGNTSSSLNPAVANYLRTKIQELLGASFEQEAKGIKISLIQRDGQEMMTLENIIPEDDNSATQRLFYLGVPTKHGEGSGGGIPDLMRFIEQNVGQVQVVIDKELRQS</sequence>
<evidence type="ECO:0000313" key="2">
    <source>
        <dbReference type="EMBL" id="GED70097.1"/>
    </source>
</evidence>
<keyword evidence="1" id="KW-0472">Membrane</keyword>
<keyword evidence="1" id="KW-0812">Transmembrane</keyword>
<feature type="transmembrane region" description="Helical" evidence="1">
    <location>
        <begin position="46"/>
        <end position="67"/>
    </location>
</feature>
<evidence type="ECO:0000313" key="3">
    <source>
        <dbReference type="EMBL" id="KNB72855.1"/>
    </source>
</evidence>
<protein>
    <submittedName>
        <fullName evidence="3">Uncharacterized protein</fullName>
    </submittedName>
</protein>
<dbReference type="Proteomes" id="UP000036834">
    <property type="component" value="Unassembled WGS sequence"/>
</dbReference>
<accession>A0A0K9YXA8</accession>
<reference evidence="4" key="1">
    <citation type="submission" date="2015-07" db="EMBL/GenBank/DDBJ databases">
        <title>Genome sequencing project for genomic taxonomy and phylogenomics of Bacillus-like bacteria.</title>
        <authorList>
            <person name="Liu B."/>
            <person name="Wang J."/>
            <person name="Zhu Y."/>
            <person name="Liu G."/>
            <person name="Chen Q."/>
            <person name="Chen Z."/>
            <person name="Lan J."/>
            <person name="Che J."/>
            <person name="Ge C."/>
            <person name="Shi H."/>
            <person name="Pan Z."/>
            <person name="Liu X."/>
        </authorList>
    </citation>
    <scope>NUCLEOTIDE SEQUENCE [LARGE SCALE GENOMIC DNA]</scope>
    <source>
        <strain evidence="4">DSM 9887</strain>
    </source>
</reference>
<dbReference type="STRING" id="54915.ADS79_13545"/>
<keyword evidence="5" id="KW-1185">Reference proteome</keyword>
<dbReference type="Proteomes" id="UP000319578">
    <property type="component" value="Unassembled WGS sequence"/>
</dbReference>
<name>A0A0K9YXA8_9BACL</name>
<gene>
    <name evidence="3" type="ORF">ADS79_13545</name>
    <name evidence="2" type="ORF">BRE01_37990</name>
</gene>